<dbReference type="SUPFAM" id="SSF52833">
    <property type="entry name" value="Thioredoxin-like"/>
    <property type="match status" value="1"/>
</dbReference>
<accession>A0A2W5A1J4</accession>
<dbReference type="AlphaFoldDB" id="A0A2W5A1J4"/>
<evidence type="ECO:0000313" key="4">
    <source>
        <dbReference type="Proteomes" id="UP000249066"/>
    </source>
</evidence>
<dbReference type="PROSITE" id="PS51257">
    <property type="entry name" value="PROKAR_LIPOPROTEIN"/>
    <property type="match status" value="1"/>
</dbReference>
<organism evidence="3 4">
    <name type="scientific">Sphingomonas sanxanigenens</name>
    <dbReference type="NCBI Taxonomy" id="397260"/>
    <lineage>
        <taxon>Bacteria</taxon>
        <taxon>Pseudomonadati</taxon>
        <taxon>Pseudomonadota</taxon>
        <taxon>Alphaproteobacteria</taxon>
        <taxon>Sphingomonadales</taxon>
        <taxon>Sphingomonadaceae</taxon>
        <taxon>Sphingomonas</taxon>
    </lineage>
</organism>
<dbReference type="InterPro" id="IPR012336">
    <property type="entry name" value="Thioredoxin-like_fold"/>
</dbReference>
<feature type="chain" id="PRO_5016039629" evidence="1">
    <location>
        <begin position="23"/>
        <end position="254"/>
    </location>
</feature>
<dbReference type="GO" id="GO:0016853">
    <property type="term" value="F:isomerase activity"/>
    <property type="evidence" value="ECO:0007669"/>
    <property type="project" value="UniProtKB-KW"/>
</dbReference>
<sequence>MKSTIGLSLAAIALILSGCSGKSEGTAAGNATGNASASASTAGAIKPPAGGDWLTTVSKTADGGFVIGNPNAPVKLVEYLSLTCPHCGEFAKTAFPLLRDKYIEKGTVSLEVRNYVRDPIDVTASLITRCNGAAPFLPLTEQMFENQQALFEKAQKLTPADQQRIGALPPNQQYGAIATLVGLDEFARQHGIADAKLKSCLADKGELDQLVSMLKVANDQLKIQGTPSFLINGKLLDATATWDLLEPQLIAAGA</sequence>
<dbReference type="InterPro" id="IPR036249">
    <property type="entry name" value="Thioredoxin-like_sf"/>
</dbReference>
<proteinExistence type="predicted"/>
<name>A0A2W5A1J4_9SPHN</name>
<feature type="signal peptide" evidence="1">
    <location>
        <begin position="1"/>
        <end position="22"/>
    </location>
</feature>
<dbReference type="EMBL" id="QFNN01000142">
    <property type="protein sequence ID" value="PZO87227.1"/>
    <property type="molecule type" value="Genomic_DNA"/>
</dbReference>
<reference evidence="3 4" key="1">
    <citation type="submission" date="2017-08" db="EMBL/GenBank/DDBJ databases">
        <title>Infants hospitalized years apart are colonized by the same room-sourced microbial strains.</title>
        <authorList>
            <person name="Brooks B."/>
            <person name="Olm M.R."/>
            <person name="Firek B.A."/>
            <person name="Baker R."/>
            <person name="Thomas B.C."/>
            <person name="Morowitz M.J."/>
            <person name="Banfield J.F."/>
        </authorList>
    </citation>
    <scope>NUCLEOTIDE SEQUENCE [LARGE SCALE GENOMIC DNA]</scope>
    <source>
        <strain evidence="3">S2_018_000_R2_101</strain>
    </source>
</reference>
<dbReference type="Gene3D" id="1.10.40.110">
    <property type="match status" value="1"/>
</dbReference>
<comment type="caution">
    <text evidence="3">The sequence shown here is derived from an EMBL/GenBank/DDBJ whole genome shotgun (WGS) entry which is preliminary data.</text>
</comment>
<dbReference type="Proteomes" id="UP000249066">
    <property type="component" value="Unassembled WGS sequence"/>
</dbReference>
<gene>
    <name evidence="3" type="ORF">DI623_15135</name>
</gene>
<keyword evidence="1" id="KW-0732">Signal</keyword>
<evidence type="ECO:0000313" key="3">
    <source>
        <dbReference type="EMBL" id="PZO87227.1"/>
    </source>
</evidence>
<feature type="domain" description="Thioredoxin-like fold" evidence="2">
    <location>
        <begin position="62"/>
        <end position="246"/>
    </location>
</feature>
<dbReference type="Pfam" id="PF13462">
    <property type="entry name" value="Thioredoxin_4"/>
    <property type="match status" value="1"/>
</dbReference>
<keyword evidence="3" id="KW-0413">Isomerase</keyword>
<protein>
    <submittedName>
        <fullName evidence="3">Protein-disulfide isomerase</fullName>
    </submittedName>
</protein>
<dbReference type="Gene3D" id="3.40.30.10">
    <property type="entry name" value="Glutaredoxin"/>
    <property type="match status" value="1"/>
</dbReference>
<evidence type="ECO:0000259" key="2">
    <source>
        <dbReference type="Pfam" id="PF13462"/>
    </source>
</evidence>
<evidence type="ECO:0000256" key="1">
    <source>
        <dbReference type="SAM" id="SignalP"/>
    </source>
</evidence>